<dbReference type="EMBL" id="JADIKK010000008">
    <property type="protein sequence ID" value="MFK2878364.1"/>
    <property type="molecule type" value="Genomic_DNA"/>
</dbReference>
<feature type="transmembrane region" description="Helical" evidence="9">
    <location>
        <begin position="83"/>
        <end position="110"/>
    </location>
</feature>
<dbReference type="Proteomes" id="UP001620339">
    <property type="component" value="Unassembled WGS sequence"/>
</dbReference>
<organism evidence="10 11">
    <name type="scientific">Rhodanobacter hydrolyticus</name>
    <dbReference type="NCBI Taxonomy" id="2250595"/>
    <lineage>
        <taxon>Bacteria</taxon>
        <taxon>Pseudomonadati</taxon>
        <taxon>Pseudomonadota</taxon>
        <taxon>Gammaproteobacteria</taxon>
        <taxon>Lysobacterales</taxon>
        <taxon>Rhodanobacteraceae</taxon>
        <taxon>Rhodanobacter</taxon>
    </lineage>
</organism>
<keyword evidence="6 9" id="KW-1133">Transmembrane helix</keyword>
<evidence type="ECO:0000313" key="11">
    <source>
        <dbReference type="Proteomes" id="UP001620339"/>
    </source>
</evidence>
<evidence type="ECO:0000256" key="7">
    <source>
        <dbReference type="ARBA" id="ARBA00023136"/>
    </source>
</evidence>
<evidence type="ECO:0000256" key="1">
    <source>
        <dbReference type="ARBA" id="ARBA00004651"/>
    </source>
</evidence>
<keyword evidence="11" id="KW-1185">Reference proteome</keyword>
<evidence type="ECO:0000256" key="2">
    <source>
        <dbReference type="ARBA" id="ARBA00008220"/>
    </source>
</evidence>
<evidence type="ECO:0000256" key="4">
    <source>
        <dbReference type="ARBA" id="ARBA00022475"/>
    </source>
</evidence>
<feature type="transmembrane region" description="Helical" evidence="9">
    <location>
        <begin position="346"/>
        <end position="372"/>
    </location>
</feature>
<dbReference type="RefSeq" id="WP_404615026.1">
    <property type="nucleotide sequence ID" value="NZ_JADIKK010000008.1"/>
</dbReference>
<feature type="transmembrane region" description="Helical" evidence="9">
    <location>
        <begin position="224"/>
        <end position="247"/>
    </location>
</feature>
<protein>
    <recommendedName>
        <fullName evidence="3">Arginine/agmatine antiporter</fullName>
    </recommendedName>
</protein>
<gene>
    <name evidence="10" type="ORF">ISP25_14910</name>
</gene>
<dbReference type="Pfam" id="PF13520">
    <property type="entry name" value="AA_permease_2"/>
    <property type="match status" value="1"/>
</dbReference>
<keyword evidence="5 9" id="KW-0812">Transmembrane</keyword>
<evidence type="ECO:0000256" key="5">
    <source>
        <dbReference type="ARBA" id="ARBA00022692"/>
    </source>
</evidence>
<feature type="transmembrane region" description="Helical" evidence="9">
    <location>
        <begin position="122"/>
        <end position="141"/>
    </location>
</feature>
<sequence length="433" mass="44943">MSASKRQIGLATATALVLGNMIGSGVFMLPATLAPYGGYSLVGWLVSAVGALLLAGVFYRLARRAPRAGGPYAYSREAFGDCIGFLVAWIYWFSSIGGNAAIAVAFASYLSAFVPAVGASPLFGALTALAAIWAATFVNMAGVRSAGVVQVVTTVLKIAPLLALVLFGLAHFNPHLLKPGTDAGSPWSAINISMTATLFAFVGVECATIPAGHVRDPEKTIPRATLLGTLIAALVYVTCTAAVMGMLPAPVLAKSQAPFADAGQILWGGWASYLIAGAAAVSCFGALNGWTLIAGQFPQAVAQDGLFPKFFARESRRGAPVPALLVAAVVNSLLVLANYSRGMVGMFTFVVLLTTLSNVVAYLFCAMADVVLAYREGRPVPLRDPLLACAAFGFSIWAVIGAGADAAYWNLILLALGLPVYVWQTRRAAVATA</sequence>
<dbReference type="InterPro" id="IPR050367">
    <property type="entry name" value="APC_superfamily"/>
</dbReference>
<keyword evidence="4" id="KW-1003">Cell membrane</keyword>
<evidence type="ECO:0000313" key="10">
    <source>
        <dbReference type="EMBL" id="MFK2878364.1"/>
    </source>
</evidence>
<comment type="caution">
    <text evidence="10">The sequence shown here is derived from an EMBL/GenBank/DDBJ whole genome shotgun (WGS) entry which is preliminary data.</text>
</comment>
<feature type="transmembrane region" description="Helical" evidence="9">
    <location>
        <begin position="319"/>
        <end position="340"/>
    </location>
</feature>
<dbReference type="InterPro" id="IPR002293">
    <property type="entry name" value="AA/rel_permease1"/>
</dbReference>
<reference evidence="10 11" key="1">
    <citation type="submission" date="2020-10" db="EMBL/GenBank/DDBJ databases">
        <title>Phylogeny of dyella-like bacteria.</title>
        <authorList>
            <person name="Fu J."/>
        </authorList>
    </citation>
    <scope>NUCLEOTIDE SEQUENCE [LARGE SCALE GENOMIC DNA]</scope>
    <source>
        <strain evidence="10 11">KACC 19113</strain>
    </source>
</reference>
<accession>A0ABW8J841</accession>
<keyword evidence="7 9" id="KW-0472">Membrane</keyword>
<dbReference type="PIRSF" id="PIRSF006060">
    <property type="entry name" value="AA_transporter"/>
    <property type="match status" value="1"/>
</dbReference>
<feature type="transmembrane region" description="Helical" evidence="9">
    <location>
        <begin position="190"/>
        <end position="212"/>
    </location>
</feature>
<evidence type="ECO:0000256" key="3">
    <source>
        <dbReference type="ARBA" id="ARBA00021069"/>
    </source>
</evidence>
<comment type="function">
    <text evidence="8">Major component of the acid-resistance (AR) system allowing enteric pathogens to survive the acidic environment in the stomach. Exchanges extracellular arginine for its intracellular decarboxylation product agmatine (Agm) thereby expelling intracellular protons. Probably undergoes several conformational states in order to translocate the substrate across the membrane; keeps the substrate accessible to only 1 side of the membrane at a time by opening and closing 3 membrane-internal gates.</text>
</comment>
<comment type="subcellular location">
    <subcellularLocation>
        <location evidence="1">Cell membrane</location>
        <topology evidence="1">Multi-pass membrane protein</topology>
    </subcellularLocation>
</comment>
<dbReference type="Gene3D" id="1.20.1740.10">
    <property type="entry name" value="Amino acid/polyamine transporter I"/>
    <property type="match status" value="1"/>
</dbReference>
<proteinExistence type="inferred from homology"/>
<evidence type="ECO:0000256" key="6">
    <source>
        <dbReference type="ARBA" id="ARBA00022989"/>
    </source>
</evidence>
<feature type="transmembrane region" description="Helical" evidence="9">
    <location>
        <begin position="38"/>
        <end position="62"/>
    </location>
</feature>
<dbReference type="PANTHER" id="PTHR42770:SF18">
    <property type="entry name" value="ARGININE_AGMATINE ANTIPORTER"/>
    <property type="match status" value="1"/>
</dbReference>
<feature type="transmembrane region" description="Helical" evidence="9">
    <location>
        <begin position="267"/>
        <end position="287"/>
    </location>
</feature>
<name>A0ABW8J841_9GAMM</name>
<feature type="transmembrane region" description="Helical" evidence="9">
    <location>
        <begin position="384"/>
        <end position="400"/>
    </location>
</feature>
<feature type="transmembrane region" description="Helical" evidence="9">
    <location>
        <begin position="148"/>
        <end position="170"/>
    </location>
</feature>
<evidence type="ECO:0000256" key="8">
    <source>
        <dbReference type="ARBA" id="ARBA00045636"/>
    </source>
</evidence>
<feature type="transmembrane region" description="Helical" evidence="9">
    <location>
        <begin position="406"/>
        <end position="423"/>
    </location>
</feature>
<dbReference type="PANTHER" id="PTHR42770">
    <property type="entry name" value="AMINO ACID TRANSPORTER-RELATED"/>
    <property type="match status" value="1"/>
</dbReference>
<evidence type="ECO:0000256" key="9">
    <source>
        <dbReference type="SAM" id="Phobius"/>
    </source>
</evidence>
<comment type="similarity">
    <text evidence="2">Belongs to the amino acid-polyamine-organocation (APC) superfamily. Basic amino acid/polyamine antiporter (APA) (TC 2.A.3.2) family.</text>
</comment>